<evidence type="ECO:0000256" key="1">
    <source>
        <dbReference type="SAM" id="MobiDB-lite"/>
    </source>
</evidence>
<keyword evidence="4" id="KW-1185">Reference proteome</keyword>
<dbReference type="VEuPathDB" id="VectorBase:ASIC012767"/>
<dbReference type="Proteomes" id="UP000030765">
    <property type="component" value="Unassembled WGS sequence"/>
</dbReference>
<protein>
    <submittedName>
        <fullName evidence="2 3">Uncharacterized protein</fullName>
    </submittedName>
</protein>
<feature type="compositionally biased region" description="Low complexity" evidence="1">
    <location>
        <begin position="81"/>
        <end position="93"/>
    </location>
</feature>
<sequence length="184" mass="19438">MATRFYSWDGAPCVAVSDKKMYVYRRGKTRGSADSESVQAVLQVGTMLEQGRQPTAHPPVGKVDETSASLEPQRSKQAAAAAAGQAGQAAAAATRTAIATNPREHTTRPTVGARRCESKRERKSASIILLPPLVGGPRLPCVPSRSLASRSRASRSLLHTATTHTLPCGDLFLAPVASDHIING</sequence>
<gene>
    <name evidence="2" type="ORF">ZHAS_00012767</name>
</gene>
<dbReference type="EnsemblMetazoa" id="ASIC012767-RA">
    <property type="protein sequence ID" value="ASIC012767-PA"/>
    <property type="gene ID" value="ASIC012767"/>
</dbReference>
<feature type="compositionally biased region" description="Basic and acidic residues" evidence="1">
    <location>
        <begin position="114"/>
        <end position="123"/>
    </location>
</feature>
<name>A0A084W3R4_ANOSI</name>
<accession>A0A084W3R4</accession>
<reference evidence="2 4" key="1">
    <citation type="journal article" date="2014" name="BMC Genomics">
        <title>Genome sequence of Anopheles sinensis provides insight into genetics basis of mosquito competence for malaria parasites.</title>
        <authorList>
            <person name="Zhou D."/>
            <person name="Zhang D."/>
            <person name="Ding G."/>
            <person name="Shi L."/>
            <person name="Hou Q."/>
            <person name="Ye Y."/>
            <person name="Xu Y."/>
            <person name="Zhou H."/>
            <person name="Xiong C."/>
            <person name="Li S."/>
            <person name="Yu J."/>
            <person name="Hong S."/>
            <person name="Yu X."/>
            <person name="Zou P."/>
            <person name="Chen C."/>
            <person name="Chang X."/>
            <person name="Wang W."/>
            <person name="Lv Y."/>
            <person name="Sun Y."/>
            <person name="Ma L."/>
            <person name="Shen B."/>
            <person name="Zhu C."/>
        </authorList>
    </citation>
    <scope>NUCLEOTIDE SEQUENCE [LARGE SCALE GENOMIC DNA]</scope>
</reference>
<organism evidence="2">
    <name type="scientific">Anopheles sinensis</name>
    <name type="common">Mosquito</name>
    <dbReference type="NCBI Taxonomy" id="74873"/>
    <lineage>
        <taxon>Eukaryota</taxon>
        <taxon>Metazoa</taxon>
        <taxon>Ecdysozoa</taxon>
        <taxon>Arthropoda</taxon>
        <taxon>Hexapoda</taxon>
        <taxon>Insecta</taxon>
        <taxon>Pterygota</taxon>
        <taxon>Neoptera</taxon>
        <taxon>Endopterygota</taxon>
        <taxon>Diptera</taxon>
        <taxon>Nematocera</taxon>
        <taxon>Culicoidea</taxon>
        <taxon>Culicidae</taxon>
        <taxon>Anophelinae</taxon>
        <taxon>Anopheles</taxon>
    </lineage>
</organism>
<evidence type="ECO:0000313" key="3">
    <source>
        <dbReference type="EnsemblMetazoa" id="ASIC012767-PA"/>
    </source>
</evidence>
<dbReference type="AlphaFoldDB" id="A0A084W3R4"/>
<evidence type="ECO:0000313" key="4">
    <source>
        <dbReference type="Proteomes" id="UP000030765"/>
    </source>
</evidence>
<evidence type="ECO:0000313" key="2">
    <source>
        <dbReference type="EMBL" id="KFB44858.1"/>
    </source>
</evidence>
<dbReference type="EMBL" id="KE525294">
    <property type="protein sequence ID" value="KFB44858.1"/>
    <property type="molecule type" value="Genomic_DNA"/>
</dbReference>
<reference evidence="3" key="2">
    <citation type="submission" date="2020-05" db="UniProtKB">
        <authorList>
            <consortium name="EnsemblMetazoa"/>
        </authorList>
    </citation>
    <scope>IDENTIFICATION</scope>
</reference>
<feature type="region of interest" description="Disordered" evidence="1">
    <location>
        <begin position="81"/>
        <end position="123"/>
    </location>
</feature>
<proteinExistence type="predicted"/>
<dbReference type="EMBL" id="ATLV01020113">
    <property type="status" value="NOT_ANNOTATED_CDS"/>
    <property type="molecule type" value="Genomic_DNA"/>
</dbReference>